<dbReference type="GeneID" id="66072411"/>
<evidence type="ECO:0008006" key="4">
    <source>
        <dbReference type="Google" id="ProtNLM"/>
    </source>
</evidence>
<dbReference type="RefSeq" id="XP_043002265.1">
    <property type="nucleotide sequence ID" value="XM_043160309.1"/>
</dbReference>
<evidence type="ECO:0000313" key="3">
    <source>
        <dbReference type="Proteomes" id="UP001049176"/>
    </source>
</evidence>
<dbReference type="OrthoDB" id="2895818at2759"/>
<sequence length="425" mass="47872">MSSSTRLHSTSLPGSMTHNDPLDGYNEDETYRDLPLAALPIAIDLEEDIIGILHYLPSDLVESIIDLVSDRETLKACTLVCRAWVPRSRKHLLDMSLVRMDRVKAESFIHLSTSPHFSLKRIPNLHLSFRGESSRMASQVVPILSHHQVWVESLTVVADTFSSGSCKESLGLISAMWKMSVTELEIQNYLCDNLRDVLPFVHSFGCLEAFRLTGTFRGRVSARKLPSRLKKFTFSNSHSHPYSRGTEEVLHWLTSPKDGVPPRLLELNLKGLGGSGGLSELRKLLEVPTSRALQDLTLSSITFTHDDLIPDLQNLHSLRRFSIAPRITPQITDTLYFLLKMIMSVSSHLLKQVELSIPGIPLEYLHEPPFRSLDDAFQESPALLGVNTFTIQSSQTVVMLLRHWLVRCQDRGIVEFVVTPSSFIR</sequence>
<accession>A0A9P7RLK8</accession>
<dbReference type="EMBL" id="CM032191">
    <property type="protein sequence ID" value="KAG7085794.1"/>
    <property type="molecule type" value="Genomic_DNA"/>
</dbReference>
<proteinExistence type="predicted"/>
<organism evidence="2 3">
    <name type="scientific">Marasmius oreades</name>
    <name type="common">fairy-ring Marasmius</name>
    <dbReference type="NCBI Taxonomy" id="181124"/>
    <lineage>
        <taxon>Eukaryota</taxon>
        <taxon>Fungi</taxon>
        <taxon>Dikarya</taxon>
        <taxon>Basidiomycota</taxon>
        <taxon>Agaricomycotina</taxon>
        <taxon>Agaricomycetes</taxon>
        <taxon>Agaricomycetidae</taxon>
        <taxon>Agaricales</taxon>
        <taxon>Marasmiineae</taxon>
        <taxon>Marasmiaceae</taxon>
        <taxon>Marasmius</taxon>
    </lineage>
</organism>
<dbReference type="Proteomes" id="UP001049176">
    <property type="component" value="Chromosome 11"/>
</dbReference>
<comment type="caution">
    <text evidence="2">The sequence shown here is derived from an EMBL/GenBank/DDBJ whole genome shotgun (WGS) entry which is preliminary data.</text>
</comment>
<gene>
    <name evidence="2" type="ORF">E1B28_003335</name>
</gene>
<reference evidence="2" key="1">
    <citation type="journal article" date="2021" name="Genome Biol. Evol.">
        <title>The assembled and annotated genome of the fairy-ring fungus Marasmius oreades.</title>
        <authorList>
            <person name="Hiltunen M."/>
            <person name="Ament-Velasquez S.L."/>
            <person name="Johannesson H."/>
        </authorList>
    </citation>
    <scope>NUCLEOTIDE SEQUENCE</scope>
    <source>
        <strain evidence="2">03SP1</strain>
    </source>
</reference>
<keyword evidence="3" id="KW-1185">Reference proteome</keyword>
<feature type="region of interest" description="Disordered" evidence="1">
    <location>
        <begin position="1"/>
        <end position="24"/>
    </location>
</feature>
<evidence type="ECO:0000256" key="1">
    <source>
        <dbReference type="SAM" id="MobiDB-lite"/>
    </source>
</evidence>
<name>A0A9P7RLK8_9AGAR</name>
<dbReference type="KEGG" id="more:E1B28_003335"/>
<feature type="compositionally biased region" description="Polar residues" evidence="1">
    <location>
        <begin position="1"/>
        <end position="18"/>
    </location>
</feature>
<protein>
    <recommendedName>
        <fullName evidence="4">F-box domain-containing protein</fullName>
    </recommendedName>
</protein>
<evidence type="ECO:0000313" key="2">
    <source>
        <dbReference type="EMBL" id="KAG7085794.1"/>
    </source>
</evidence>
<dbReference type="AlphaFoldDB" id="A0A9P7RLK8"/>